<accession>A0A0M0J985</accession>
<keyword evidence="2" id="KW-1185">Reference proteome</keyword>
<evidence type="ECO:0008006" key="3">
    <source>
        <dbReference type="Google" id="ProtNLM"/>
    </source>
</evidence>
<dbReference type="SMART" id="SM00368">
    <property type="entry name" value="LRR_RI"/>
    <property type="match status" value="4"/>
</dbReference>
<organism evidence="1 2">
    <name type="scientific">Chrysochromulina tobinii</name>
    <dbReference type="NCBI Taxonomy" id="1460289"/>
    <lineage>
        <taxon>Eukaryota</taxon>
        <taxon>Haptista</taxon>
        <taxon>Haptophyta</taxon>
        <taxon>Prymnesiophyceae</taxon>
        <taxon>Prymnesiales</taxon>
        <taxon>Chrysochromulinaceae</taxon>
        <taxon>Chrysochromulina</taxon>
    </lineage>
</organism>
<dbReference type="PANTHER" id="PTHR24114">
    <property type="entry name" value="LEUCINE RICH REPEAT FAMILY PROTEIN"/>
    <property type="match status" value="1"/>
</dbReference>
<dbReference type="Pfam" id="PF13516">
    <property type="entry name" value="LRR_6"/>
    <property type="match status" value="2"/>
</dbReference>
<proteinExistence type="predicted"/>
<dbReference type="SUPFAM" id="SSF52047">
    <property type="entry name" value="RNI-like"/>
    <property type="match status" value="1"/>
</dbReference>
<gene>
    <name evidence="1" type="ORF">Ctob_001868</name>
</gene>
<reference evidence="2" key="1">
    <citation type="journal article" date="2015" name="PLoS Genet.">
        <title>Genome Sequence and Transcriptome Analyses of Chrysochromulina tobin: Metabolic Tools for Enhanced Algal Fitness in the Prominent Order Prymnesiales (Haptophyceae).</title>
        <authorList>
            <person name="Hovde B.T."/>
            <person name="Deodato C.R."/>
            <person name="Hunsperger H.M."/>
            <person name="Ryken S.A."/>
            <person name="Yost W."/>
            <person name="Jha R.K."/>
            <person name="Patterson J."/>
            <person name="Monnat R.J. Jr."/>
            <person name="Barlow S.B."/>
            <person name="Starkenburg S.R."/>
            <person name="Cattolico R.A."/>
        </authorList>
    </citation>
    <scope>NUCLEOTIDE SEQUENCE</scope>
    <source>
        <strain evidence="2">CCMP291</strain>
    </source>
</reference>
<sequence length="342" mass="35847">MVLQLDLSNNKLCGIDDDGEGTYNAEGITAIADALRVNGGLTSLNLSSNGIGGYWDDDQETFVFTLEGPKAIADALLVNGALTALNLSNNYLNSESVSAVCEAIQSNKETKLASLNMGKNRFGPVGAKSVAAMVAVTGALTKLSLAKNELGEVGTKAICEALEQNKTLKELDISGSHNGSNIGGSAGAKHVAKMLGVNGALTKMSQRWSALVTAPSSRIARIMRPVLDEACWAAFVARANAHYRAAFLAAFNGLLLRCVGRVSGAPCPRDATVDLSAPDAANWLAHLHLDHEQDLQITCDMWKAALPPSPAAWDDGINGPLLCHLLFGVRNDPLHGAAMATS</sequence>
<evidence type="ECO:0000313" key="2">
    <source>
        <dbReference type="Proteomes" id="UP000037460"/>
    </source>
</evidence>
<dbReference type="Gene3D" id="3.80.10.10">
    <property type="entry name" value="Ribonuclease Inhibitor"/>
    <property type="match status" value="2"/>
</dbReference>
<dbReference type="AlphaFoldDB" id="A0A0M0J985"/>
<name>A0A0M0J985_9EUKA</name>
<dbReference type="InterPro" id="IPR032675">
    <property type="entry name" value="LRR_dom_sf"/>
</dbReference>
<dbReference type="InterPro" id="IPR052394">
    <property type="entry name" value="LRR-containing"/>
</dbReference>
<comment type="caution">
    <text evidence="1">The sequence shown here is derived from an EMBL/GenBank/DDBJ whole genome shotgun (WGS) entry which is preliminary data.</text>
</comment>
<protein>
    <recommendedName>
        <fullName evidence="3">Protein nlrc3</fullName>
    </recommendedName>
</protein>
<dbReference type="Proteomes" id="UP000037460">
    <property type="component" value="Unassembled WGS sequence"/>
</dbReference>
<dbReference type="PANTHER" id="PTHR24114:SF2">
    <property type="entry name" value="F-BOX DOMAIN-CONTAINING PROTEIN-RELATED"/>
    <property type="match status" value="1"/>
</dbReference>
<evidence type="ECO:0000313" key="1">
    <source>
        <dbReference type="EMBL" id="KOO23149.1"/>
    </source>
</evidence>
<dbReference type="InterPro" id="IPR001611">
    <property type="entry name" value="Leu-rich_rpt"/>
</dbReference>
<dbReference type="EMBL" id="JWZX01003216">
    <property type="protein sequence ID" value="KOO23149.1"/>
    <property type="molecule type" value="Genomic_DNA"/>
</dbReference>